<sequence length="125" mass="14582">MILNINIWSPGSSVHREDYNWSVDIQRNEWMGLDLGYSRIRVLEKKKSSAIHLLLEAALRDCLHPGQWNQFREIQDKGNGSERLLTSRKSEQVLMRLLLSWPMELVEPNIVLISKRVETSSVRLL</sequence>
<organism evidence="1 2">
    <name type="scientific">Biomphalaria pfeifferi</name>
    <name type="common">Bloodfluke planorb</name>
    <name type="synonym">Freshwater snail</name>
    <dbReference type="NCBI Taxonomy" id="112525"/>
    <lineage>
        <taxon>Eukaryota</taxon>
        <taxon>Metazoa</taxon>
        <taxon>Spiralia</taxon>
        <taxon>Lophotrochozoa</taxon>
        <taxon>Mollusca</taxon>
        <taxon>Gastropoda</taxon>
        <taxon>Heterobranchia</taxon>
        <taxon>Euthyneura</taxon>
        <taxon>Panpulmonata</taxon>
        <taxon>Hygrophila</taxon>
        <taxon>Lymnaeoidea</taxon>
        <taxon>Planorbidae</taxon>
        <taxon>Biomphalaria</taxon>
    </lineage>
</organism>
<comment type="caution">
    <text evidence="1">The sequence shown here is derived from an EMBL/GenBank/DDBJ whole genome shotgun (WGS) entry which is preliminary data.</text>
</comment>
<dbReference type="EMBL" id="JASAOG010000073">
    <property type="protein sequence ID" value="KAK0054986.1"/>
    <property type="molecule type" value="Genomic_DNA"/>
</dbReference>
<dbReference type="AlphaFoldDB" id="A0AAD8BI21"/>
<reference evidence="1" key="2">
    <citation type="submission" date="2023-04" db="EMBL/GenBank/DDBJ databases">
        <authorList>
            <person name="Bu L."/>
            <person name="Lu L."/>
            <person name="Laidemitt M.R."/>
            <person name="Zhang S.M."/>
            <person name="Mutuku M."/>
            <person name="Mkoji G."/>
            <person name="Steinauer M."/>
            <person name="Loker E.S."/>
        </authorList>
    </citation>
    <scope>NUCLEOTIDE SEQUENCE</scope>
    <source>
        <strain evidence="1">KasaAsao</strain>
        <tissue evidence="1">Whole Snail</tissue>
    </source>
</reference>
<keyword evidence="2" id="KW-1185">Reference proteome</keyword>
<protein>
    <submittedName>
        <fullName evidence="1">Uncharacterized protein</fullName>
    </submittedName>
</protein>
<evidence type="ECO:0000313" key="1">
    <source>
        <dbReference type="EMBL" id="KAK0054986.1"/>
    </source>
</evidence>
<evidence type="ECO:0000313" key="2">
    <source>
        <dbReference type="Proteomes" id="UP001233172"/>
    </source>
</evidence>
<reference evidence="1" key="1">
    <citation type="journal article" date="2023" name="PLoS Negl. Trop. Dis.">
        <title>A genome sequence for Biomphalaria pfeifferi, the major vector snail for the human-infecting parasite Schistosoma mansoni.</title>
        <authorList>
            <person name="Bu L."/>
            <person name="Lu L."/>
            <person name="Laidemitt M.R."/>
            <person name="Zhang S.M."/>
            <person name="Mutuku M."/>
            <person name="Mkoji G."/>
            <person name="Steinauer M."/>
            <person name="Loker E.S."/>
        </authorList>
    </citation>
    <scope>NUCLEOTIDE SEQUENCE</scope>
    <source>
        <strain evidence="1">KasaAsao</strain>
    </source>
</reference>
<name>A0AAD8BI21_BIOPF</name>
<proteinExistence type="predicted"/>
<dbReference type="Proteomes" id="UP001233172">
    <property type="component" value="Unassembled WGS sequence"/>
</dbReference>
<gene>
    <name evidence="1" type="ORF">Bpfe_015562</name>
</gene>
<accession>A0AAD8BI21</accession>